<dbReference type="RefSeq" id="WP_012036100.1">
    <property type="nucleotide sequence ID" value="NC_009464.1"/>
</dbReference>
<sequence>MKVLALSDLHGKFFRLDAIIKKSDPVDAIVICGDITHGGPEVSAVRTISELKQLCPTVLFVPGNWDTREVVEGLGRYTDAINLDVSPRIIKNTLFMGIGYSNPTGNNTPSEISEEEIANKLETLFREMPAVDRKVLVTHAPPLDTLDMTPKGAMGSKSLRAALDKFDLIICGHIHKARGKVKDGAWLINPGYAAEGQAAIIDLETFDVVWIDSVI</sequence>
<evidence type="ECO:0000313" key="3">
    <source>
        <dbReference type="Proteomes" id="UP000000663"/>
    </source>
</evidence>
<dbReference type="SUPFAM" id="SSF56300">
    <property type="entry name" value="Metallo-dependent phosphatases"/>
    <property type="match status" value="1"/>
</dbReference>
<proteinExistence type="predicted"/>
<dbReference type="KEGG" id="rci:RCIX1116"/>
<dbReference type="InterPro" id="IPR024654">
    <property type="entry name" value="Calcineurin-like_PHP_lpxH"/>
</dbReference>
<name>Q0W5B7_METAR</name>
<dbReference type="AlphaFoldDB" id="Q0W5B7"/>
<dbReference type="OrthoDB" id="50367at2157"/>
<evidence type="ECO:0000259" key="1">
    <source>
        <dbReference type="Pfam" id="PF12850"/>
    </source>
</evidence>
<protein>
    <submittedName>
        <fullName evidence="2">Metallophosphoesterase</fullName>
    </submittedName>
</protein>
<dbReference type="Pfam" id="PF12850">
    <property type="entry name" value="Metallophos_2"/>
    <property type="match status" value="1"/>
</dbReference>
<feature type="domain" description="Calcineurin-like phosphoesterase" evidence="1">
    <location>
        <begin position="1"/>
        <end position="196"/>
    </location>
</feature>
<dbReference type="InterPro" id="IPR029052">
    <property type="entry name" value="Metallo-depent_PP-like"/>
</dbReference>
<keyword evidence="3" id="KW-1185">Reference proteome</keyword>
<dbReference type="Proteomes" id="UP000000663">
    <property type="component" value="Chromosome"/>
</dbReference>
<dbReference type="EMBL" id="AM114193">
    <property type="protein sequence ID" value="CAJ36426.1"/>
    <property type="molecule type" value="Genomic_DNA"/>
</dbReference>
<dbReference type="GeneID" id="5145762"/>
<dbReference type="PANTHER" id="PTHR37523">
    <property type="entry name" value="METALLOPHOSPHOESTERASE"/>
    <property type="match status" value="1"/>
</dbReference>
<accession>Q0W5B7</accession>
<dbReference type="Gene3D" id="3.60.21.10">
    <property type="match status" value="1"/>
</dbReference>
<organism evidence="2 3">
    <name type="scientific">Methanocella arvoryzae (strain DSM 22066 / NBRC 105507 / MRE50)</name>
    <dbReference type="NCBI Taxonomy" id="351160"/>
    <lineage>
        <taxon>Archaea</taxon>
        <taxon>Methanobacteriati</taxon>
        <taxon>Methanobacteriota</taxon>
        <taxon>Stenosarchaea group</taxon>
        <taxon>Methanomicrobia</taxon>
        <taxon>Methanocellales</taxon>
        <taxon>Methanocellaceae</taxon>
        <taxon>Methanocella</taxon>
    </lineage>
</organism>
<dbReference type="eggNOG" id="arCOG01145">
    <property type="taxonomic scope" value="Archaea"/>
</dbReference>
<reference evidence="2 3" key="1">
    <citation type="journal article" date="2006" name="Science">
        <title>Genome of rice cluster I archaea -- the key methane producers in the rice rhizosphere.</title>
        <authorList>
            <person name="Erkel C."/>
            <person name="Kube M."/>
            <person name="Reinhardt R."/>
            <person name="Liesack W."/>
        </authorList>
    </citation>
    <scope>NUCLEOTIDE SEQUENCE [LARGE SCALE GENOMIC DNA]</scope>
    <source>
        <strain evidence="3">DSM 22066 / NBRC 105507 / MRE50</strain>
    </source>
</reference>
<evidence type="ECO:0000313" key="2">
    <source>
        <dbReference type="EMBL" id="CAJ36426.1"/>
    </source>
</evidence>
<dbReference type="PANTHER" id="PTHR37523:SF1">
    <property type="entry name" value="CALCINEURIN-LIKE PHOSPHOESTERASE DOMAIN-CONTAINING PROTEIN"/>
    <property type="match status" value="1"/>
</dbReference>
<gene>
    <name evidence="2" type="ORF">RCIX1116</name>
</gene>
<dbReference type="STRING" id="351160.RCIX1116"/>